<feature type="region of interest" description="Disordered" evidence="1">
    <location>
        <begin position="696"/>
        <end position="717"/>
    </location>
</feature>
<feature type="region of interest" description="Disordered" evidence="1">
    <location>
        <begin position="518"/>
        <end position="579"/>
    </location>
</feature>
<feature type="compositionally biased region" description="Low complexity" evidence="1">
    <location>
        <begin position="150"/>
        <end position="160"/>
    </location>
</feature>
<dbReference type="SMART" id="SM01017">
    <property type="entry name" value="Arrestin_C"/>
    <property type="match status" value="1"/>
</dbReference>
<dbReference type="Gene3D" id="2.60.40.640">
    <property type="match status" value="1"/>
</dbReference>
<dbReference type="InterPro" id="IPR014752">
    <property type="entry name" value="Arrestin-like_C"/>
</dbReference>
<feature type="compositionally biased region" description="Low complexity" evidence="1">
    <location>
        <begin position="126"/>
        <end position="143"/>
    </location>
</feature>
<organism evidence="3 4">
    <name type="scientific">Wickerhamomyces mucosus</name>
    <dbReference type="NCBI Taxonomy" id="1378264"/>
    <lineage>
        <taxon>Eukaryota</taxon>
        <taxon>Fungi</taxon>
        <taxon>Dikarya</taxon>
        <taxon>Ascomycota</taxon>
        <taxon>Saccharomycotina</taxon>
        <taxon>Saccharomycetes</taxon>
        <taxon>Phaffomycetales</taxon>
        <taxon>Wickerhamomycetaceae</taxon>
        <taxon>Wickerhamomyces</taxon>
    </lineage>
</organism>
<dbReference type="GO" id="GO:0070086">
    <property type="term" value="P:ubiquitin-dependent endocytosis"/>
    <property type="evidence" value="ECO:0007669"/>
    <property type="project" value="TreeGrafter"/>
</dbReference>
<feature type="compositionally biased region" description="Polar residues" evidence="1">
    <location>
        <begin position="518"/>
        <end position="528"/>
    </location>
</feature>
<reference evidence="3" key="1">
    <citation type="journal article" date="2021" name="Open Biol.">
        <title>Shared evolutionary footprints suggest mitochondrial oxidative damage underlies multiple complex I losses in fungi.</title>
        <authorList>
            <person name="Schikora-Tamarit M.A."/>
            <person name="Marcet-Houben M."/>
            <person name="Nosek J."/>
            <person name="Gabaldon T."/>
        </authorList>
    </citation>
    <scope>NUCLEOTIDE SEQUENCE</scope>
    <source>
        <strain evidence="3">CBS6341</strain>
    </source>
</reference>
<feature type="compositionally biased region" description="Polar residues" evidence="1">
    <location>
        <begin position="696"/>
        <end position="706"/>
    </location>
</feature>
<gene>
    <name evidence="3" type="ORF">WICMUC_004927</name>
</gene>
<dbReference type="GO" id="GO:0031625">
    <property type="term" value="F:ubiquitin protein ligase binding"/>
    <property type="evidence" value="ECO:0007669"/>
    <property type="project" value="TreeGrafter"/>
</dbReference>
<protein>
    <recommendedName>
        <fullName evidence="2">Arrestin C-terminal-like domain-containing protein</fullName>
    </recommendedName>
</protein>
<evidence type="ECO:0000259" key="2">
    <source>
        <dbReference type="SMART" id="SM01017"/>
    </source>
</evidence>
<feature type="domain" description="Arrestin C-terminal-like" evidence="2">
    <location>
        <begin position="247"/>
        <end position="387"/>
    </location>
</feature>
<dbReference type="EMBL" id="JAEUBF010001309">
    <property type="protein sequence ID" value="KAH3670274.1"/>
    <property type="molecule type" value="Genomic_DNA"/>
</dbReference>
<dbReference type="GO" id="GO:0030674">
    <property type="term" value="F:protein-macromolecule adaptor activity"/>
    <property type="evidence" value="ECO:0007669"/>
    <property type="project" value="TreeGrafter"/>
</dbReference>
<dbReference type="Proteomes" id="UP000769528">
    <property type="component" value="Unassembled WGS sequence"/>
</dbReference>
<evidence type="ECO:0000256" key="1">
    <source>
        <dbReference type="SAM" id="MobiDB-lite"/>
    </source>
</evidence>
<dbReference type="InterPro" id="IPR011022">
    <property type="entry name" value="Arrestin_C-like"/>
</dbReference>
<feature type="region of interest" description="Disordered" evidence="1">
    <location>
        <begin position="730"/>
        <end position="795"/>
    </location>
</feature>
<dbReference type="GO" id="GO:0005829">
    <property type="term" value="C:cytosol"/>
    <property type="evidence" value="ECO:0007669"/>
    <property type="project" value="TreeGrafter"/>
</dbReference>
<dbReference type="InterPro" id="IPR014756">
    <property type="entry name" value="Ig_E-set"/>
</dbReference>
<feature type="compositionally biased region" description="Low complexity" evidence="1">
    <location>
        <begin position="529"/>
        <end position="539"/>
    </location>
</feature>
<feature type="region of interest" description="Disordered" evidence="1">
    <location>
        <begin position="471"/>
        <end position="496"/>
    </location>
</feature>
<dbReference type="AlphaFoldDB" id="A0A9P8PFH9"/>
<feature type="compositionally biased region" description="Polar residues" evidence="1">
    <location>
        <begin position="730"/>
        <end position="759"/>
    </location>
</feature>
<dbReference type="PANTHER" id="PTHR11188:SF17">
    <property type="entry name" value="FI21816P1"/>
    <property type="match status" value="1"/>
</dbReference>
<feature type="compositionally biased region" description="Polar residues" evidence="1">
    <location>
        <begin position="471"/>
        <end position="481"/>
    </location>
</feature>
<feature type="compositionally biased region" description="Acidic residues" evidence="1">
    <location>
        <begin position="540"/>
        <end position="549"/>
    </location>
</feature>
<dbReference type="InterPro" id="IPR050357">
    <property type="entry name" value="Arrestin_domain-protein"/>
</dbReference>
<feature type="region of interest" description="Disordered" evidence="1">
    <location>
        <begin position="124"/>
        <end position="160"/>
    </location>
</feature>
<comment type="caution">
    <text evidence="3">The sequence shown here is derived from an EMBL/GenBank/DDBJ whole genome shotgun (WGS) entry which is preliminary data.</text>
</comment>
<feature type="compositionally biased region" description="Polar residues" evidence="1">
    <location>
        <begin position="560"/>
        <end position="571"/>
    </location>
</feature>
<feature type="compositionally biased region" description="Low complexity" evidence="1">
    <location>
        <begin position="707"/>
        <end position="716"/>
    </location>
</feature>
<dbReference type="SUPFAM" id="SSF81296">
    <property type="entry name" value="E set domains"/>
    <property type="match status" value="1"/>
</dbReference>
<dbReference type="PANTHER" id="PTHR11188">
    <property type="entry name" value="ARRESTIN DOMAIN CONTAINING PROTEIN"/>
    <property type="match status" value="1"/>
</dbReference>
<dbReference type="GO" id="GO:0005886">
    <property type="term" value="C:plasma membrane"/>
    <property type="evidence" value="ECO:0007669"/>
    <property type="project" value="TreeGrafter"/>
</dbReference>
<proteinExistence type="predicted"/>
<reference evidence="3" key="2">
    <citation type="submission" date="2021-01" db="EMBL/GenBank/DDBJ databases">
        <authorList>
            <person name="Schikora-Tamarit M.A."/>
        </authorList>
    </citation>
    <scope>NUCLEOTIDE SEQUENCE</scope>
    <source>
        <strain evidence="3">CBS6341</strain>
    </source>
</reference>
<dbReference type="Pfam" id="PF02752">
    <property type="entry name" value="Arrestin_C"/>
    <property type="match status" value="1"/>
</dbReference>
<accession>A0A9P8PFH9</accession>
<name>A0A9P8PFH9_9ASCO</name>
<sequence>MVLLGRSTSTLNNKQTSLFDIRIKGAEHDVLVIKGSPNDAPSVLLTGSIVLSVLEPMSIKKLNLKLYATLRLKWTNSFETSRGTTIKKPYRYEKKVFEHNWDNIEVQNYFSNLYDNYNHHNKIGGSSSPKSTSANSSSSSLKSLNKKSKSSTNLSSFGSTTSLSLSSQNHILLQGNYEFPFSAILPGSTLESVEGLPGASLVYKLQANIERGRFSNDLTVKKHLRIVRTLTPDAVELSETIAVDNTWPKKVEYTISIPARAVAIGSALPINMTLVPLVKGLQLGKIKISLVEYFSCCGSYGPPHSGERSIYEFTVSDSAKDINEDRWEVETLLNIPPSLSKCTQDVDVLTNLKVRHKLKFVVGLINPDGHVSELRASLPVILFISPFVALAVKNYNRLDSVADNSFNEIQSDNETADEDDDDVIFSADPELLSTSLPSSTNVLDIERQAPPNYGNHIYDRLWSEISIENTPDVSRSQTPSVGTPLFASGENLNDSRNLGKLTENLRRLHVQQRLQETPSLDSITISGVSNNQNHSSSQNDVEDDEDDNDGLSFQARIPRKQNQNSIQTPTNVLGPETDYFSIRPHGGPPSDGHIISPGISSPDHVSRVNSDASLKIGSPNTKAADWDAVSMSKVPSYQAAMKIGGSETEALSPLYDGGAQIQDEELSKPKSTHLKSSYLGNSRVQSTQYLAGLRNSSAQNSDTYKNSSNHSSPSISRTGSAIQLNALNSFGLSKSPNKNKSNGLTPLSQTSHNNKENTQSSSSTSSLQAPGSLHSRSHSFANLMGNLVHKKDQKK</sequence>
<dbReference type="OrthoDB" id="2333384at2759"/>
<evidence type="ECO:0000313" key="3">
    <source>
        <dbReference type="EMBL" id="KAH3670274.1"/>
    </source>
</evidence>
<keyword evidence="4" id="KW-1185">Reference proteome</keyword>
<evidence type="ECO:0000313" key="4">
    <source>
        <dbReference type="Proteomes" id="UP000769528"/>
    </source>
</evidence>